<evidence type="ECO:0000313" key="4">
    <source>
        <dbReference type="Proteomes" id="UP000800036"/>
    </source>
</evidence>
<gene>
    <name evidence="3" type="ORF">BU23DRAFT_594653</name>
</gene>
<dbReference type="Proteomes" id="UP000800036">
    <property type="component" value="Unassembled WGS sequence"/>
</dbReference>
<dbReference type="Pfam" id="PF13013">
    <property type="entry name" value="F-box-like_2"/>
    <property type="match status" value="1"/>
</dbReference>
<feature type="domain" description="F-box" evidence="2">
    <location>
        <begin position="31"/>
        <end position="136"/>
    </location>
</feature>
<evidence type="ECO:0000256" key="1">
    <source>
        <dbReference type="SAM" id="MobiDB-lite"/>
    </source>
</evidence>
<feature type="compositionally biased region" description="Basic residues" evidence="1">
    <location>
        <begin position="27"/>
        <end position="45"/>
    </location>
</feature>
<dbReference type="AlphaFoldDB" id="A0A6A5VSV3"/>
<sequence length="351" mass="40052">MALTRAGKKRESAAEPGPSDHAAQVAQKKRKTSKRVARPAQKKQPPKGLLDLSPELRNLIYHFATEKTFGGAGDEDTWMDPIPLVSRRTKDSKPQWPTLRIGRWLSGRNFLGLTQTCKQLRAEYRPIWLRNLEVRIRLFDLSTYLHDFYGCGPNYVNLPRLVQLSFNQDFEDYVDLTPMLRIRAGNPAIKFEFVPHLLTLDEGPWNDIGFDEECDLCEDEIADGEMDMEEYEEMGCPHYYIRKLRCGLDIMSEEYPYLVALNNLLAHEDPNWLEDLRSSDVTRVKLDTTGAYPELPDISIRLAPTTDVVGQSLADKSMRQAAKDYVASRNLKDVNTPEASLHFELLICGAC</sequence>
<evidence type="ECO:0000313" key="3">
    <source>
        <dbReference type="EMBL" id="KAF1980454.1"/>
    </source>
</evidence>
<feature type="region of interest" description="Disordered" evidence="1">
    <location>
        <begin position="1"/>
        <end position="51"/>
    </location>
</feature>
<keyword evidence="4" id="KW-1185">Reference proteome</keyword>
<dbReference type="EMBL" id="ML976656">
    <property type="protein sequence ID" value="KAF1980454.1"/>
    <property type="molecule type" value="Genomic_DNA"/>
</dbReference>
<dbReference type="InterPro" id="IPR001810">
    <property type="entry name" value="F-box_dom"/>
</dbReference>
<protein>
    <recommendedName>
        <fullName evidence="2">F-box domain-containing protein</fullName>
    </recommendedName>
</protein>
<organism evidence="3 4">
    <name type="scientific">Bimuria novae-zelandiae CBS 107.79</name>
    <dbReference type="NCBI Taxonomy" id="1447943"/>
    <lineage>
        <taxon>Eukaryota</taxon>
        <taxon>Fungi</taxon>
        <taxon>Dikarya</taxon>
        <taxon>Ascomycota</taxon>
        <taxon>Pezizomycotina</taxon>
        <taxon>Dothideomycetes</taxon>
        <taxon>Pleosporomycetidae</taxon>
        <taxon>Pleosporales</taxon>
        <taxon>Massarineae</taxon>
        <taxon>Didymosphaeriaceae</taxon>
        <taxon>Bimuria</taxon>
    </lineage>
</organism>
<accession>A0A6A5VSV3</accession>
<dbReference type="OrthoDB" id="3766937at2759"/>
<reference evidence="3" key="1">
    <citation type="journal article" date="2020" name="Stud. Mycol.">
        <title>101 Dothideomycetes genomes: a test case for predicting lifestyles and emergence of pathogens.</title>
        <authorList>
            <person name="Haridas S."/>
            <person name="Albert R."/>
            <person name="Binder M."/>
            <person name="Bloem J."/>
            <person name="Labutti K."/>
            <person name="Salamov A."/>
            <person name="Andreopoulos B."/>
            <person name="Baker S."/>
            <person name="Barry K."/>
            <person name="Bills G."/>
            <person name="Bluhm B."/>
            <person name="Cannon C."/>
            <person name="Castanera R."/>
            <person name="Culley D."/>
            <person name="Daum C."/>
            <person name="Ezra D."/>
            <person name="Gonzalez J."/>
            <person name="Henrissat B."/>
            <person name="Kuo A."/>
            <person name="Liang C."/>
            <person name="Lipzen A."/>
            <person name="Lutzoni F."/>
            <person name="Magnuson J."/>
            <person name="Mondo S."/>
            <person name="Nolan M."/>
            <person name="Ohm R."/>
            <person name="Pangilinan J."/>
            <person name="Park H.-J."/>
            <person name="Ramirez L."/>
            <person name="Alfaro M."/>
            <person name="Sun H."/>
            <person name="Tritt A."/>
            <person name="Yoshinaga Y."/>
            <person name="Zwiers L.-H."/>
            <person name="Turgeon B."/>
            <person name="Goodwin S."/>
            <person name="Spatafora J."/>
            <person name="Crous P."/>
            <person name="Grigoriev I."/>
        </authorList>
    </citation>
    <scope>NUCLEOTIDE SEQUENCE</scope>
    <source>
        <strain evidence="3">CBS 107.79</strain>
    </source>
</reference>
<name>A0A6A5VSV3_9PLEO</name>
<proteinExistence type="predicted"/>
<evidence type="ECO:0000259" key="2">
    <source>
        <dbReference type="Pfam" id="PF13013"/>
    </source>
</evidence>